<dbReference type="EMBL" id="JAOCDH010000011">
    <property type="protein sequence ID" value="MDH0702025.1"/>
    <property type="molecule type" value="Genomic_DNA"/>
</dbReference>
<dbReference type="GO" id="GO:0006310">
    <property type="term" value="P:DNA recombination"/>
    <property type="evidence" value="ECO:0007669"/>
    <property type="project" value="UniProtKB-KW"/>
</dbReference>
<evidence type="ECO:0000313" key="3">
    <source>
        <dbReference type="EMBL" id="MDH0702025.1"/>
    </source>
</evidence>
<evidence type="ECO:0000313" key="4">
    <source>
        <dbReference type="Proteomes" id="UP001161137"/>
    </source>
</evidence>
<keyword evidence="1" id="KW-0233">DNA recombination</keyword>
<dbReference type="RefSeq" id="WP_181082593.1">
    <property type="nucleotide sequence ID" value="NZ_JACFYY010000012.1"/>
</dbReference>
<proteinExistence type="predicted"/>
<dbReference type="Gene3D" id="1.10.443.10">
    <property type="entry name" value="Intergrase catalytic core"/>
    <property type="match status" value="1"/>
</dbReference>
<name>A0AA42IM86_9GAMM</name>
<accession>A0AA42IM86</accession>
<dbReference type="AlphaFoldDB" id="A0AA42IM86"/>
<feature type="compositionally biased region" description="Basic and acidic residues" evidence="2">
    <location>
        <begin position="297"/>
        <end position="308"/>
    </location>
</feature>
<dbReference type="Proteomes" id="UP001161137">
    <property type="component" value="Unassembled WGS sequence"/>
</dbReference>
<evidence type="ECO:0000256" key="2">
    <source>
        <dbReference type="SAM" id="MobiDB-lite"/>
    </source>
</evidence>
<dbReference type="CDD" id="cd00397">
    <property type="entry name" value="DNA_BRE_C"/>
    <property type="match status" value="1"/>
</dbReference>
<evidence type="ECO:0000256" key="1">
    <source>
        <dbReference type="ARBA" id="ARBA00023172"/>
    </source>
</evidence>
<dbReference type="GO" id="GO:0003677">
    <property type="term" value="F:DNA binding"/>
    <property type="evidence" value="ECO:0007669"/>
    <property type="project" value="InterPro"/>
</dbReference>
<dbReference type="InterPro" id="IPR011010">
    <property type="entry name" value="DNA_brk_join_enz"/>
</dbReference>
<comment type="caution">
    <text evidence="3">The sequence shown here is derived from an EMBL/GenBank/DDBJ whole genome shotgun (WGS) entry which is preliminary data.</text>
</comment>
<dbReference type="SUPFAM" id="SSF56349">
    <property type="entry name" value="DNA breaking-rejoining enzymes"/>
    <property type="match status" value="1"/>
</dbReference>
<gene>
    <name evidence="3" type="ORF">N5D41_11050</name>
</gene>
<reference evidence="3" key="1">
    <citation type="submission" date="2022-09" db="EMBL/GenBank/DDBJ databases">
        <title>Intensive care unit water sources are persistently colonized with multi-drug resistant bacteria and are the site of extensive horizontal gene transfer of antibiotic resistance genes.</title>
        <authorList>
            <person name="Diorio-Toth L."/>
        </authorList>
    </citation>
    <scope>NUCLEOTIDE SEQUENCE</scope>
    <source>
        <strain evidence="3">GD03863</strain>
    </source>
</reference>
<dbReference type="InterPro" id="IPR013762">
    <property type="entry name" value="Integrase-like_cat_sf"/>
</dbReference>
<feature type="region of interest" description="Disordered" evidence="2">
    <location>
        <begin position="282"/>
        <end position="314"/>
    </location>
</feature>
<sequence length="314" mass="34764">MHPTTLQKTKTRTSNFYRTRCGEADPSSAQVCAALLACAPEFRPNAFSTLKSQIVADQLARGHVEAAEEIRQLINPVTAPGSTLDRKPKLSTVKKVSKEDTEQLFKHLRAHGHQDEAAALVLAYFLGVRPCEMRTILVVGNEVRIIGGKKSAPLHRGADRTLLIEIPKILKAIRWAAKRLAESERTNTAIRDRLRQECRTLWPRRKKHPTLKSFRHNFSAAQKAAGVGTETAAYVMGHQSTASQEVYGDRRAGDASQINVKPVGDADLSKIRKPKAHPRYGAGRVLERIEVPTPARKSCEAAGRRIGESDQTSW</sequence>
<dbReference type="GO" id="GO:0015074">
    <property type="term" value="P:DNA integration"/>
    <property type="evidence" value="ECO:0007669"/>
    <property type="project" value="InterPro"/>
</dbReference>
<dbReference type="GeneID" id="83643905"/>
<organism evidence="3 4">
    <name type="scientific">Ectopseudomonas toyotomiensis</name>
    <dbReference type="NCBI Taxonomy" id="554344"/>
    <lineage>
        <taxon>Bacteria</taxon>
        <taxon>Pseudomonadati</taxon>
        <taxon>Pseudomonadota</taxon>
        <taxon>Gammaproteobacteria</taxon>
        <taxon>Pseudomonadales</taxon>
        <taxon>Pseudomonadaceae</taxon>
        <taxon>Ectopseudomonas</taxon>
    </lineage>
</organism>
<protein>
    <submittedName>
        <fullName evidence="3">Site-specific integrase</fullName>
    </submittedName>
</protein>